<dbReference type="EMBL" id="JBHSWE010000001">
    <property type="protein sequence ID" value="MFC6673607.1"/>
    <property type="molecule type" value="Genomic_DNA"/>
</dbReference>
<dbReference type="PANTHER" id="PTHR30087:SF1">
    <property type="entry name" value="HYPOTHETICAL CYTOSOLIC PROTEIN"/>
    <property type="match status" value="1"/>
</dbReference>
<reference evidence="2" key="1">
    <citation type="journal article" date="2019" name="Int. J. Syst. Evol. Microbiol.">
        <title>The Global Catalogue of Microorganisms (GCM) 10K type strain sequencing project: providing services to taxonomists for standard genome sequencing and annotation.</title>
        <authorList>
            <consortium name="The Broad Institute Genomics Platform"/>
            <consortium name="The Broad Institute Genome Sequencing Center for Infectious Disease"/>
            <person name="Wu L."/>
            <person name="Ma J."/>
        </authorList>
    </citation>
    <scope>NUCLEOTIDE SEQUENCE [LARGE SCALE GENOMIC DNA]</scope>
    <source>
        <strain evidence="2">NBRC 111756</strain>
    </source>
</reference>
<dbReference type="PANTHER" id="PTHR30087">
    <property type="entry name" value="INNER MEMBRANE PROTEIN"/>
    <property type="match status" value="1"/>
</dbReference>
<dbReference type="Pfam" id="PF04463">
    <property type="entry name" value="2-thiour_desulf"/>
    <property type="match status" value="1"/>
</dbReference>
<sequence>MHKILISACLLGEKVRYDGQHRLLDHPAIERWQREGRLVPFCPEVAGGLPTPRPAAEIRQRFPILVNSRDGQDFTPAFLRGAELALEVARRDGCCCALMKADSPSCSNSRVYDGHFSGTLVEGSGLAAAELMRHGIAVFDETQLAHLIDFIAAQTSCAA</sequence>
<proteinExistence type="predicted"/>
<keyword evidence="2" id="KW-1185">Reference proteome</keyword>
<gene>
    <name evidence="1" type="ORF">ACFQDL_28575</name>
</gene>
<evidence type="ECO:0000313" key="1">
    <source>
        <dbReference type="EMBL" id="MFC6673607.1"/>
    </source>
</evidence>
<comment type="caution">
    <text evidence="1">The sequence shown here is derived from an EMBL/GenBank/DDBJ whole genome shotgun (WGS) entry which is preliminary data.</text>
</comment>
<dbReference type="RefSeq" id="WP_379912120.1">
    <property type="nucleotide sequence ID" value="NZ_JBHSWE010000001.1"/>
</dbReference>
<dbReference type="InterPro" id="IPR007553">
    <property type="entry name" value="2-thiour_desulf"/>
</dbReference>
<accession>A0ABW2A873</accession>
<evidence type="ECO:0000313" key="2">
    <source>
        <dbReference type="Proteomes" id="UP001596422"/>
    </source>
</evidence>
<protein>
    <submittedName>
        <fullName evidence="1">DUF523 domain-containing protein</fullName>
    </submittedName>
</protein>
<name>A0ABW2A873_9GAMM</name>
<dbReference type="Proteomes" id="UP001596422">
    <property type="component" value="Unassembled WGS sequence"/>
</dbReference>
<organism evidence="1 2">
    <name type="scientific">Marinobacterium aestuariivivens</name>
    <dbReference type="NCBI Taxonomy" id="1698799"/>
    <lineage>
        <taxon>Bacteria</taxon>
        <taxon>Pseudomonadati</taxon>
        <taxon>Pseudomonadota</taxon>
        <taxon>Gammaproteobacteria</taxon>
        <taxon>Oceanospirillales</taxon>
        <taxon>Oceanospirillaceae</taxon>
        <taxon>Marinobacterium</taxon>
    </lineage>
</organism>